<dbReference type="Proteomes" id="UP000187181">
    <property type="component" value="Unassembled WGS sequence"/>
</dbReference>
<reference evidence="2" key="1">
    <citation type="submission" date="2017-01" db="EMBL/GenBank/DDBJ databases">
        <authorList>
            <person name="Varghese N."/>
            <person name="Submissions S."/>
        </authorList>
    </citation>
    <scope>NUCLEOTIDE SEQUENCE [LARGE SCALE GENOMIC DNA]</scope>
    <source>
        <strain evidence="2">LP100</strain>
    </source>
</reference>
<evidence type="ECO:0000313" key="2">
    <source>
        <dbReference type="Proteomes" id="UP000187181"/>
    </source>
</evidence>
<organism evidence="1 2">
    <name type="scientific">Pontibacter indicus</name>
    <dbReference type="NCBI Taxonomy" id="1317125"/>
    <lineage>
        <taxon>Bacteria</taxon>
        <taxon>Pseudomonadati</taxon>
        <taxon>Bacteroidota</taxon>
        <taxon>Cytophagia</taxon>
        <taxon>Cytophagales</taxon>
        <taxon>Hymenobacteraceae</taxon>
        <taxon>Pontibacter</taxon>
    </lineage>
</organism>
<keyword evidence="2" id="KW-1185">Reference proteome</keyword>
<dbReference type="Pfam" id="PF14054">
    <property type="entry name" value="DUF4249"/>
    <property type="match status" value="1"/>
</dbReference>
<dbReference type="AlphaFoldDB" id="A0A1R3XGG4"/>
<sequence length="374" mass="42608">MRRLVKKEHSDKAQATKLYLQMQITLQKYRLLAILLVVACLQACVDPLELQIDTGQKSLVVSGMVTDQNDSTLNKVTLTWTSPFDSEKQQVVVERVRNATVTVQDNLGNSMPLYEGPAYGVYTLSREDFRVEQGRSYTLHIRLPDGREYASRPELLRPVPALQGIGYEFKEFIDVVRNSAGMLIERRSVGFEVKAKVQDPSERGNYYRWDTEGVFEFYTNTGDKPDPSVCWANMGSISTKVVASDDRLVNGRYFEQPVAVVPADIPTKYRIKIRQFSLTGEAYEFWRLFNQQQSSVGSIFDPPPARINGNMYSVNNPDERVVGYFTASAMVEDFIVIPRMFYAPFPGLPYEMPIGDCRFTFLYPNVTDERPIGF</sequence>
<evidence type="ECO:0000313" key="1">
    <source>
        <dbReference type="EMBL" id="SIT89975.1"/>
    </source>
</evidence>
<protein>
    <recommendedName>
        <fullName evidence="3">DUF4249 domain-containing protein</fullName>
    </recommendedName>
</protein>
<dbReference type="InterPro" id="IPR025345">
    <property type="entry name" value="DUF4249"/>
</dbReference>
<name>A0A1R3XGG4_9BACT</name>
<dbReference type="EMBL" id="FTPP01000002">
    <property type="protein sequence ID" value="SIT89975.1"/>
    <property type="molecule type" value="Genomic_DNA"/>
</dbReference>
<dbReference type="STRING" id="1317125.SAMN05444128_2176"/>
<proteinExistence type="predicted"/>
<accession>A0A1R3XGG4</accession>
<gene>
    <name evidence="1" type="ORF">SAMN05444128_2176</name>
</gene>
<evidence type="ECO:0008006" key="3">
    <source>
        <dbReference type="Google" id="ProtNLM"/>
    </source>
</evidence>